<dbReference type="SUPFAM" id="SSF50998">
    <property type="entry name" value="Quinoprotein alcohol dehydrogenase-like"/>
    <property type="match status" value="1"/>
</dbReference>
<dbReference type="InterPro" id="IPR045301">
    <property type="entry name" value="GEX3-like"/>
</dbReference>
<gene>
    <name evidence="3" type="ORF">G2W53_027806</name>
</gene>
<sequence length="772" mass="86047">MYQQYVTLQWRSFNHLSFWYLSVNSLLLFLLIIPHPEVISGPSLRLSKPLIGDDGRIYACSDNYFFAFENNGTIAWSSHLDFKCNVAMAPLHGGPGKIYVVAENRVVRINFGDAGISEASAQVFFGAEEGHQSEVEIIGFSVSTMSSNVFINIKNRGLFAYHSQGNLRWSVGPVLYQSGYAQGCRKNLTHCYFTSVPVLDQCEASLYISNTEGELYCLSIRSRYFRWIQDFSSLDKTFTITPGNNGHLYVTIPLKALVLALDVFSGNVLWQRSVGPLSKADSAVVVDSNGWVSIGSLDGFLYSFSPTGSLKKFSRRNVENFVIQVGPLLDCSGYAVYVSQTEMEGKISHTIDDDVDDVEYTYVSAIRPKSTLFTTLVPATGSIYWSETYPGEFSSLLANSDLSQFVIDEEILLAFLAASKTGNPLQCRTVGEKLTSSCSQARTKLVNIYTGNERAIVLFLFLESALLAVLAGVVRFCCTFWSKKKIQHQGLGSFLDKRRSLQQRKKTFDRIITELEQRGTQDEAGNEINKKIDDMVRERDCIERKLSTTYSLGRDKTDFRSKSLLPLYKGAKESVAIFHTLSDTSSRESSSSTEEDTCSMVESMNSSDKAKEKAPMEWDSSSEEDFIGREYTSVSSEIKGSSKLLISSSPGEEERSKVKSVEEEGEREIVQKNPSSTCFIQARWLLHFFFVLFFPSSPFDGGNLLAPPHMLGFGNKCGGCHCFVGPEPLVGPHHRRSGGGRCGILVDIRIRHVGHTSCRMARASCIHYISHH</sequence>
<evidence type="ECO:0000256" key="1">
    <source>
        <dbReference type="SAM" id="MobiDB-lite"/>
    </source>
</evidence>
<dbReference type="SMART" id="SM00564">
    <property type="entry name" value="PQQ"/>
    <property type="match status" value="4"/>
</dbReference>
<organism evidence="3 4">
    <name type="scientific">Senna tora</name>
    <dbReference type="NCBI Taxonomy" id="362788"/>
    <lineage>
        <taxon>Eukaryota</taxon>
        <taxon>Viridiplantae</taxon>
        <taxon>Streptophyta</taxon>
        <taxon>Embryophyta</taxon>
        <taxon>Tracheophyta</taxon>
        <taxon>Spermatophyta</taxon>
        <taxon>Magnoliopsida</taxon>
        <taxon>eudicotyledons</taxon>
        <taxon>Gunneridae</taxon>
        <taxon>Pentapetalae</taxon>
        <taxon>rosids</taxon>
        <taxon>fabids</taxon>
        <taxon>Fabales</taxon>
        <taxon>Fabaceae</taxon>
        <taxon>Caesalpinioideae</taxon>
        <taxon>Cassia clade</taxon>
        <taxon>Senna</taxon>
    </lineage>
</organism>
<dbReference type="InterPro" id="IPR018391">
    <property type="entry name" value="PQQ_b-propeller_rpt"/>
</dbReference>
<dbReference type="OrthoDB" id="19653at2759"/>
<protein>
    <submittedName>
        <fullName evidence="3">Protein GAMETE EXPRESSED 3</fullName>
    </submittedName>
</protein>
<evidence type="ECO:0000256" key="2">
    <source>
        <dbReference type="SAM" id="Phobius"/>
    </source>
</evidence>
<evidence type="ECO:0000313" key="3">
    <source>
        <dbReference type="EMBL" id="KAF7822351.1"/>
    </source>
</evidence>
<dbReference type="PANTHER" id="PTHR37253:SF1">
    <property type="entry name" value="PROTEIN GAMETE EXPRESSED 3"/>
    <property type="match status" value="1"/>
</dbReference>
<dbReference type="EMBL" id="JAAIUW010000008">
    <property type="protein sequence ID" value="KAF7822351.1"/>
    <property type="molecule type" value="Genomic_DNA"/>
</dbReference>
<feature type="transmembrane region" description="Helical" evidence="2">
    <location>
        <begin position="12"/>
        <end position="33"/>
    </location>
</feature>
<accession>A0A834WK72</accession>
<dbReference type="FunFam" id="2.130.10.10:FF:001929">
    <property type="entry name" value="Protein GAMETE EXPRESSED 3"/>
    <property type="match status" value="1"/>
</dbReference>
<dbReference type="Proteomes" id="UP000634136">
    <property type="component" value="Unassembled WGS sequence"/>
</dbReference>
<dbReference type="InterPro" id="IPR015943">
    <property type="entry name" value="WD40/YVTN_repeat-like_dom_sf"/>
</dbReference>
<dbReference type="InterPro" id="IPR011047">
    <property type="entry name" value="Quinoprotein_ADH-like_sf"/>
</dbReference>
<keyword evidence="2" id="KW-0812">Transmembrane</keyword>
<keyword evidence="2" id="KW-0472">Membrane</keyword>
<dbReference type="PANTHER" id="PTHR37253">
    <property type="entry name" value="PROTEIN GAMETE EXPRESSED 3"/>
    <property type="match status" value="1"/>
</dbReference>
<proteinExistence type="predicted"/>
<reference evidence="3" key="1">
    <citation type="submission" date="2020-09" db="EMBL/GenBank/DDBJ databases">
        <title>Genome-Enabled Discovery of Anthraquinone Biosynthesis in Senna tora.</title>
        <authorList>
            <person name="Kang S.-H."/>
            <person name="Pandey R.P."/>
            <person name="Lee C.-M."/>
            <person name="Sim J.-S."/>
            <person name="Jeong J.-T."/>
            <person name="Choi B.-S."/>
            <person name="Jung M."/>
            <person name="Ginzburg D."/>
            <person name="Zhao K."/>
            <person name="Won S.Y."/>
            <person name="Oh T.-J."/>
            <person name="Yu Y."/>
            <person name="Kim N.-H."/>
            <person name="Lee O.R."/>
            <person name="Lee T.-H."/>
            <person name="Bashyal P."/>
            <person name="Kim T.-S."/>
            <person name="Lee W.-H."/>
            <person name="Kawkins C."/>
            <person name="Kim C.-K."/>
            <person name="Kim J.S."/>
            <person name="Ahn B.O."/>
            <person name="Rhee S.Y."/>
            <person name="Sohng J.K."/>
        </authorList>
    </citation>
    <scope>NUCLEOTIDE SEQUENCE</scope>
    <source>
        <tissue evidence="3">Leaf</tissue>
    </source>
</reference>
<dbReference type="AlphaFoldDB" id="A0A834WK72"/>
<keyword evidence="2" id="KW-1133">Transmembrane helix</keyword>
<feature type="region of interest" description="Disordered" evidence="1">
    <location>
        <begin position="582"/>
        <end position="619"/>
    </location>
</feature>
<dbReference type="GO" id="GO:0005886">
    <property type="term" value="C:plasma membrane"/>
    <property type="evidence" value="ECO:0007669"/>
    <property type="project" value="TreeGrafter"/>
</dbReference>
<feature type="region of interest" description="Disordered" evidence="1">
    <location>
        <begin position="643"/>
        <end position="662"/>
    </location>
</feature>
<dbReference type="GO" id="GO:0010183">
    <property type="term" value="P:pollen tube guidance"/>
    <property type="evidence" value="ECO:0007669"/>
    <property type="project" value="TreeGrafter"/>
</dbReference>
<comment type="caution">
    <text evidence="3">The sequence shown here is derived from an EMBL/GenBank/DDBJ whole genome shotgun (WGS) entry which is preliminary data.</text>
</comment>
<evidence type="ECO:0000313" key="4">
    <source>
        <dbReference type="Proteomes" id="UP000634136"/>
    </source>
</evidence>
<keyword evidence="4" id="KW-1185">Reference proteome</keyword>
<name>A0A834WK72_9FABA</name>
<dbReference type="Gene3D" id="2.130.10.10">
    <property type="entry name" value="YVTN repeat-like/Quinoprotein amine dehydrogenase"/>
    <property type="match status" value="1"/>
</dbReference>
<dbReference type="GO" id="GO:0009793">
    <property type="term" value="P:embryo development ending in seed dormancy"/>
    <property type="evidence" value="ECO:0007669"/>
    <property type="project" value="TreeGrafter"/>
</dbReference>
<feature type="compositionally biased region" description="Basic and acidic residues" evidence="1">
    <location>
        <begin position="652"/>
        <end position="662"/>
    </location>
</feature>
<feature type="compositionally biased region" description="Low complexity" evidence="1">
    <location>
        <begin position="582"/>
        <end position="592"/>
    </location>
</feature>